<dbReference type="PANTHER" id="PTHR33325">
    <property type="entry name" value="ZINC FINGER, CCHC-TYPE-RELATED"/>
    <property type="match status" value="1"/>
</dbReference>
<feature type="compositionally biased region" description="Basic and acidic residues" evidence="1">
    <location>
        <begin position="57"/>
        <end position="68"/>
    </location>
</feature>
<feature type="region of interest" description="Disordered" evidence="1">
    <location>
        <begin position="19"/>
        <end position="68"/>
    </location>
</feature>
<dbReference type="Proteomes" id="UP000006729">
    <property type="component" value="Chromosome 15"/>
</dbReference>
<evidence type="ECO:0000256" key="1">
    <source>
        <dbReference type="SAM" id="MobiDB-lite"/>
    </source>
</evidence>
<evidence type="ECO:0008006" key="5">
    <source>
        <dbReference type="Google" id="ProtNLM"/>
    </source>
</evidence>
<evidence type="ECO:0000313" key="4">
    <source>
        <dbReference type="Proteomes" id="UP000006729"/>
    </source>
</evidence>
<protein>
    <recommendedName>
        <fullName evidence="5">CCHC-type domain-containing protein</fullName>
    </recommendedName>
</protein>
<evidence type="ECO:0000313" key="3">
    <source>
        <dbReference type="EMBL" id="PNT00806.1"/>
    </source>
</evidence>
<keyword evidence="4" id="KW-1185">Reference proteome</keyword>
<name>A0A2K1XJ48_POPTR</name>
<dbReference type="AlphaFoldDB" id="A0A2K1XJ48"/>
<dbReference type="PANTHER" id="PTHR33325:SF11">
    <property type="entry name" value="COLD SHOCK DOMAIN-CONTAINING PROTEIN 4-LIKE"/>
    <property type="match status" value="1"/>
</dbReference>
<keyword evidence="2" id="KW-0472">Membrane</keyword>
<proteinExistence type="predicted"/>
<evidence type="ECO:0000256" key="2">
    <source>
        <dbReference type="SAM" id="Phobius"/>
    </source>
</evidence>
<feature type="transmembrane region" description="Helical" evidence="2">
    <location>
        <begin position="140"/>
        <end position="159"/>
    </location>
</feature>
<sequence>MKNHQSHLTGSKPFLEVNETFVQKTRKNQRYRYDKNKWKKRRDNPSKDNPPYHQKWRHNEPKQENDKNLHIPDDKCHMCGMHDYQSRTCRSLKHLTDLYQASPKQNAVEINFIRKDDFEGHNVYLDVFDFFKNPDKTDSVLSCGILGFICIKIFILLYFQ</sequence>
<dbReference type="EMBL" id="CM009304">
    <property type="protein sequence ID" value="PNT00806.1"/>
    <property type="molecule type" value="Genomic_DNA"/>
</dbReference>
<reference evidence="3 4" key="1">
    <citation type="journal article" date="2006" name="Science">
        <title>The genome of black cottonwood, Populus trichocarpa (Torr. &amp; Gray).</title>
        <authorList>
            <person name="Tuskan G.A."/>
            <person name="Difazio S."/>
            <person name="Jansson S."/>
            <person name="Bohlmann J."/>
            <person name="Grigoriev I."/>
            <person name="Hellsten U."/>
            <person name="Putnam N."/>
            <person name="Ralph S."/>
            <person name="Rombauts S."/>
            <person name="Salamov A."/>
            <person name="Schein J."/>
            <person name="Sterck L."/>
            <person name="Aerts A."/>
            <person name="Bhalerao R.R."/>
            <person name="Bhalerao R.P."/>
            <person name="Blaudez D."/>
            <person name="Boerjan W."/>
            <person name="Brun A."/>
            <person name="Brunner A."/>
            <person name="Busov V."/>
            <person name="Campbell M."/>
            <person name="Carlson J."/>
            <person name="Chalot M."/>
            <person name="Chapman J."/>
            <person name="Chen G.L."/>
            <person name="Cooper D."/>
            <person name="Coutinho P.M."/>
            <person name="Couturier J."/>
            <person name="Covert S."/>
            <person name="Cronk Q."/>
            <person name="Cunningham R."/>
            <person name="Davis J."/>
            <person name="Degroeve S."/>
            <person name="Dejardin A."/>
            <person name="Depamphilis C."/>
            <person name="Detter J."/>
            <person name="Dirks B."/>
            <person name="Dubchak I."/>
            <person name="Duplessis S."/>
            <person name="Ehlting J."/>
            <person name="Ellis B."/>
            <person name="Gendler K."/>
            <person name="Goodstein D."/>
            <person name="Gribskov M."/>
            <person name="Grimwood J."/>
            <person name="Groover A."/>
            <person name="Gunter L."/>
            <person name="Hamberger B."/>
            <person name="Heinze B."/>
            <person name="Helariutta Y."/>
            <person name="Henrissat B."/>
            <person name="Holligan D."/>
            <person name="Holt R."/>
            <person name="Huang W."/>
            <person name="Islam-Faridi N."/>
            <person name="Jones S."/>
            <person name="Jones-Rhoades M."/>
            <person name="Jorgensen R."/>
            <person name="Joshi C."/>
            <person name="Kangasjarvi J."/>
            <person name="Karlsson J."/>
            <person name="Kelleher C."/>
            <person name="Kirkpatrick R."/>
            <person name="Kirst M."/>
            <person name="Kohler A."/>
            <person name="Kalluri U."/>
            <person name="Larimer F."/>
            <person name="Leebens-Mack J."/>
            <person name="Leple J.C."/>
            <person name="Locascio P."/>
            <person name="Lou Y."/>
            <person name="Lucas S."/>
            <person name="Martin F."/>
            <person name="Montanini B."/>
            <person name="Napoli C."/>
            <person name="Nelson D.R."/>
            <person name="Nelson C."/>
            <person name="Nieminen K."/>
            <person name="Nilsson O."/>
            <person name="Pereda V."/>
            <person name="Peter G."/>
            <person name="Philippe R."/>
            <person name="Pilate G."/>
            <person name="Poliakov A."/>
            <person name="Razumovskaya J."/>
            <person name="Richardson P."/>
            <person name="Rinaldi C."/>
            <person name="Ritland K."/>
            <person name="Rouze P."/>
            <person name="Ryaboy D."/>
            <person name="Schmutz J."/>
            <person name="Schrader J."/>
            <person name="Segerman B."/>
            <person name="Shin H."/>
            <person name="Siddiqui A."/>
            <person name="Sterky F."/>
            <person name="Terry A."/>
            <person name="Tsai C.J."/>
            <person name="Uberbacher E."/>
            <person name="Unneberg P."/>
            <person name="Vahala J."/>
            <person name="Wall K."/>
            <person name="Wessler S."/>
            <person name="Yang G."/>
            <person name="Yin T."/>
            <person name="Douglas C."/>
            <person name="Marra M."/>
            <person name="Sandberg G."/>
            <person name="Van de Peer Y."/>
            <person name="Rokhsar D."/>
        </authorList>
    </citation>
    <scope>NUCLEOTIDE SEQUENCE [LARGE SCALE GENOMIC DNA]</scope>
    <source>
        <strain evidence="4">cv. Nisqually</strain>
    </source>
</reference>
<gene>
    <name evidence="3" type="ORF">POPTR_015G068000</name>
</gene>
<keyword evidence="2" id="KW-1133">Transmembrane helix</keyword>
<keyword evidence="2" id="KW-0812">Transmembrane</keyword>
<dbReference type="InParanoid" id="A0A2K1XJ48"/>
<organism evidence="3 4">
    <name type="scientific">Populus trichocarpa</name>
    <name type="common">Western balsam poplar</name>
    <name type="synonym">Populus balsamifera subsp. trichocarpa</name>
    <dbReference type="NCBI Taxonomy" id="3694"/>
    <lineage>
        <taxon>Eukaryota</taxon>
        <taxon>Viridiplantae</taxon>
        <taxon>Streptophyta</taxon>
        <taxon>Embryophyta</taxon>
        <taxon>Tracheophyta</taxon>
        <taxon>Spermatophyta</taxon>
        <taxon>Magnoliopsida</taxon>
        <taxon>eudicotyledons</taxon>
        <taxon>Gunneridae</taxon>
        <taxon>Pentapetalae</taxon>
        <taxon>rosids</taxon>
        <taxon>fabids</taxon>
        <taxon>Malpighiales</taxon>
        <taxon>Salicaceae</taxon>
        <taxon>Saliceae</taxon>
        <taxon>Populus</taxon>
    </lineage>
</organism>
<accession>A0A2K1XJ48</accession>